<dbReference type="PANTHER" id="PTHR10543">
    <property type="entry name" value="BETA-CAROTENE DIOXYGENASE"/>
    <property type="match status" value="1"/>
</dbReference>
<dbReference type="GO" id="GO:0003834">
    <property type="term" value="F:beta-carotene 15,15'-dioxygenase activity"/>
    <property type="evidence" value="ECO:0007669"/>
    <property type="project" value="TreeGrafter"/>
</dbReference>
<proteinExistence type="inferred from homology"/>
<feature type="binding site" evidence="5">
    <location>
        <position position="83"/>
    </location>
    <ligand>
        <name>Fe cation</name>
        <dbReference type="ChEBI" id="CHEBI:24875"/>
        <note>catalytic</note>
    </ligand>
</feature>
<protein>
    <submittedName>
        <fullName evidence="6">Uncharacterized protein</fullName>
    </submittedName>
</protein>
<keyword evidence="2 5" id="KW-0479">Metal-binding</keyword>
<dbReference type="AlphaFoldDB" id="A0A7R8ZX11"/>
<comment type="similarity">
    <text evidence="1">Belongs to the carotenoid oxygenase family.</text>
</comment>
<evidence type="ECO:0000256" key="3">
    <source>
        <dbReference type="ARBA" id="ARBA00023002"/>
    </source>
</evidence>
<dbReference type="EMBL" id="OB670341">
    <property type="protein sequence ID" value="CAD7234899.1"/>
    <property type="molecule type" value="Genomic_DNA"/>
</dbReference>
<dbReference type="OrthoDB" id="1069523at2759"/>
<evidence type="ECO:0000256" key="1">
    <source>
        <dbReference type="ARBA" id="ARBA00006787"/>
    </source>
</evidence>
<dbReference type="Pfam" id="PF03055">
    <property type="entry name" value="RPE65"/>
    <property type="match status" value="1"/>
</dbReference>
<gene>
    <name evidence="6" type="ORF">CTOB1V02_LOCUS12715</name>
</gene>
<name>A0A7R8ZX11_9CRUS</name>
<dbReference type="InterPro" id="IPR004294">
    <property type="entry name" value="Carotenoid_Oase"/>
</dbReference>
<evidence type="ECO:0000256" key="2">
    <source>
        <dbReference type="ARBA" id="ARBA00022723"/>
    </source>
</evidence>
<dbReference type="GO" id="GO:0010436">
    <property type="term" value="F:carotenoid dioxygenase activity"/>
    <property type="evidence" value="ECO:0007669"/>
    <property type="project" value="TreeGrafter"/>
</dbReference>
<evidence type="ECO:0000256" key="5">
    <source>
        <dbReference type="PIRSR" id="PIRSR604294-1"/>
    </source>
</evidence>
<comment type="cofactor">
    <cofactor evidence="5">
        <name>Fe(2+)</name>
        <dbReference type="ChEBI" id="CHEBI:29033"/>
    </cofactor>
    <text evidence="5">Binds 1 Fe(2+) ion per subunit.</text>
</comment>
<keyword evidence="4 5" id="KW-0408">Iron</keyword>
<organism evidence="6">
    <name type="scientific">Cyprideis torosa</name>
    <dbReference type="NCBI Taxonomy" id="163714"/>
    <lineage>
        <taxon>Eukaryota</taxon>
        <taxon>Metazoa</taxon>
        <taxon>Ecdysozoa</taxon>
        <taxon>Arthropoda</taxon>
        <taxon>Crustacea</taxon>
        <taxon>Oligostraca</taxon>
        <taxon>Ostracoda</taxon>
        <taxon>Podocopa</taxon>
        <taxon>Podocopida</taxon>
        <taxon>Cytherocopina</taxon>
        <taxon>Cytheroidea</taxon>
        <taxon>Cytherideidae</taxon>
        <taxon>Cyprideis</taxon>
    </lineage>
</organism>
<accession>A0A7R8ZX11</accession>
<dbReference type="GO" id="GO:0042574">
    <property type="term" value="P:retinal metabolic process"/>
    <property type="evidence" value="ECO:0007669"/>
    <property type="project" value="TreeGrafter"/>
</dbReference>
<evidence type="ECO:0000256" key="4">
    <source>
        <dbReference type="ARBA" id="ARBA00023004"/>
    </source>
</evidence>
<reference evidence="6" key="1">
    <citation type="submission" date="2020-11" db="EMBL/GenBank/DDBJ databases">
        <authorList>
            <person name="Tran Van P."/>
        </authorList>
    </citation>
    <scope>NUCLEOTIDE SEQUENCE</scope>
</reference>
<feature type="non-terminal residue" evidence="6">
    <location>
        <position position="90"/>
    </location>
</feature>
<dbReference type="PANTHER" id="PTHR10543:SF24">
    <property type="entry name" value="CAROTENOID ISOMEROOXYGENASE"/>
    <property type="match status" value="1"/>
</dbReference>
<evidence type="ECO:0000313" key="6">
    <source>
        <dbReference type="EMBL" id="CAD7234899.1"/>
    </source>
</evidence>
<sequence length="90" mass="10085">LVKVDVESKTFVRWGEENAYPSEPIFVPSPDNKDEDDGVILSAVLRAQGRDNEIALLILDAKSWTEIGRVEFVSPGPISKDLHGWFFPDD</sequence>
<dbReference type="GO" id="GO:0016121">
    <property type="term" value="P:carotene catabolic process"/>
    <property type="evidence" value="ECO:0007669"/>
    <property type="project" value="TreeGrafter"/>
</dbReference>
<dbReference type="GO" id="GO:0046872">
    <property type="term" value="F:metal ion binding"/>
    <property type="evidence" value="ECO:0007669"/>
    <property type="project" value="UniProtKB-KW"/>
</dbReference>
<keyword evidence="3" id="KW-0560">Oxidoreductase</keyword>